<organismHost>
    <name type="scientific">Homo sapiens</name>
    <name type="common">Human</name>
    <dbReference type="NCBI Taxonomy" id="9606"/>
</organismHost>
<feature type="region of interest" description="Disordered" evidence="1">
    <location>
        <begin position="1"/>
        <end position="25"/>
    </location>
</feature>
<organismHost>
    <name type="scientific">Loxodonta africana</name>
    <name type="common">African elephant</name>
    <dbReference type="NCBI Taxonomy" id="9785"/>
</organismHost>
<evidence type="ECO:0000313" key="2">
    <source>
        <dbReference type="EMBL" id="SNB48645.1"/>
    </source>
</evidence>
<proteinExistence type="predicted"/>
<organismHost>
    <name type="scientific">Apodemus sylvaticus</name>
    <name type="common">European woodmouse</name>
    <dbReference type="NCBI Taxonomy" id="10129"/>
</organismHost>
<organism evidence="2">
    <name type="scientific">Cowpox virus</name>
    <name type="common">CPV</name>
    <dbReference type="NCBI Taxonomy" id="10243"/>
    <lineage>
        <taxon>Viruses</taxon>
        <taxon>Varidnaviria</taxon>
        <taxon>Bamfordvirae</taxon>
        <taxon>Nucleocytoviricota</taxon>
        <taxon>Pokkesviricetes</taxon>
        <taxon>Chitovirales</taxon>
        <taxon>Poxviridae</taxon>
        <taxon>Chordopoxvirinae</taxon>
        <taxon>Orthopoxvirus</taxon>
        <taxon>Orthopoxvirus cowpox</taxon>
    </lineage>
</organism>
<protein>
    <submittedName>
        <fullName evidence="2">Uncharacterized protein</fullName>
    </submittedName>
</protein>
<sequence>MSSQYSPTQHDLQRGFPSSSIPPKYPHGHLFFGTHAIQSSVHEESVAQNQPGRHEHLLFCVPVHFTLSNDPFGHFLH</sequence>
<dbReference type="Proteomes" id="UP000276358">
    <property type="component" value="Segment"/>
</dbReference>
<organismHost>
    <name type="scientific">Mus musculus</name>
    <name type="common">Mouse</name>
    <dbReference type="NCBI Taxonomy" id="10090"/>
</organismHost>
<gene>
    <name evidence="2" type="primary">gCPXV0045</name>
</gene>
<organismHost>
    <name type="scientific">Bos taurus</name>
    <name type="common">Bovine</name>
    <dbReference type="NCBI Taxonomy" id="9913"/>
</organismHost>
<organismHost>
    <name type="scientific">Microtus agrestis</name>
    <name type="common">Short-tailed field vole</name>
    <dbReference type="NCBI Taxonomy" id="29092"/>
</organismHost>
<accession>A0A212PP15</accession>
<organismHost>
    <name type="scientific">Felis catus</name>
    <name type="common">Cat</name>
    <name type="synonym">Felis silvestris catus</name>
    <dbReference type="NCBI Taxonomy" id="9685"/>
</organismHost>
<evidence type="ECO:0000256" key="1">
    <source>
        <dbReference type="SAM" id="MobiDB-lite"/>
    </source>
</evidence>
<reference evidence="2" key="1">
    <citation type="submission" date="2017-06" db="EMBL/GenBank/DDBJ databases">
        <authorList>
            <person name="Kim H.J."/>
            <person name="Triplett B.A."/>
        </authorList>
    </citation>
    <scope>NUCLEOTIDE SEQUENCE</scope>
    <source>
        <strain evidence="2">Ger/2015/Cat1</strain>
    </source>
</reference>
<name>A0A212PP15_COWPX</name>
<feature type="compositionally biased region" description="Polar residues" evidence="1">
    <location>
        <begin position="1"/>
        <end position="21"/>
    </location>
</feature>
<organismHost>
    <name type="scientific">Myodes glareolus</name>
    <name type="common">Bank vole</name>
    <name type="synonym">Clethrionomys glareolus</name>
    <dbReference type="NCBI Taxonomy" id="447135"/>
</organismHost>
<dbReference type="EMBL" id="LT896724">
    <property type="protein sequence ID" value="SNB48645.1"/>
    <property type="molecule type" value="Genomic_DNA"/>
</dbReference>